<evidence type="ECO:0000259" key="1">
    <source>
        <dbReference type="Pfam" id="PF13456"/>
    </source>
</evidence>
<reference evidence="2 3" key="1">
    <citation type="submission" date="2024-01" db="EMBL/GenBank/DDBJ databases">
        <title>A telomere-to-telomere, gap-free genome of sweet tea (Lithocarpus litseifolius).</title>
        <authorList>
            <person name="Zhou J."/>
        </authorList>
    </citation>
    <scope>NUCLEOTIDE SEQUENCE [LARGE SCALE GENOMIC DNA]</scope>
    <source>
        <strain evidence="2">Zhou-2022a</strain>
        <tissue evidence="2">Leaf</tissue>
    </source>
</reference>
<sequence>MSYYQLNTDESVLHSNPGKASAGGLIRDNSSTWIGGFTRKIGITHSMATELWGLRDGLTLAKLLNSKKLYVETDAKAMLTLIYNPTSISSHPCSSLIYDCRHLLQLFE</sequence>
<keyword evidence="3" id="KW-1185">Reference proteome</keyword>
<dbReference type="EMBL" id="JAZDWU010000004">
    <property type="protein sequence ID" value="KAL0006010.1"/>
    <property type="molecule type" value="Genomic_DNA"/>
</dbReference>
<dbReference type="GO" id="GO:0003676">
    <property type="term" value="F:nucleic acid binding"/>
    <property type="evidence" value="ECO:0007669"/>
    <property type="project" value="InterPro"/>
</dbReference>
<gene>
    <name evidence="2" type="ORF">SO802_013571</name>
</gene>
<evidence type="ECO:0000313" key="3">
    <source>
        <dbReference type="Proteomes" id="UP001459277"/>
    </source>
</evidence>
<dbReference type="GO" id="GO:0004523">
    <property type="term" value="F:RNA-DNA hybrid ribonuclease activity"/>
    <property type="evidence" value="ECO:0007669"/>
    <property type="project" value="InterPro"/>
</dbReference>
<feature type="domain" description="RNase H type-1" evidence="1">
    <location>
        <begin position="12"/>
        <end position="108"/>
    </location>
</feature>
<evidence type="ECO:0000313" key="2">
    <source>
        <dbReference type="EMBL" id="KAL0006010.1"/>
    </source>
</evidence>
<dbReference type="InterPro" id="IPR002156">
    <property type="entry name" value="RNaseH_domain"/>
</dbReference>
<dbReference type="PANTHER" id="PTHR47723:SF19">
    <property type="entry name" value="POLYNUCLEOTIDYL TRANSFERASE, RIBONUCLEASE H-LIKE SUPERFAMILY PROTEIN"/>
    <property type="match status" value="1"/>
</dbReference>
<dbReference type="InterPro" id="IPR036397">
    <property type="entry name" value="RNaseH_sf"/>
</dbReference>
<dbReference type="Pfam" id="PF13456">
    <property type="entry name" value="RVT_3"/>
    <property type="match status" value="1"/>
</dbReference>
<dbReference type="InterPro" id="IPR012337">
    <property type="entry name" value="RNaseH-like_sf"/>
</dbReference>
<dbReference type="AlphaFoldDB" id="A0AAW2D9X1"/>
<comment type="caution">
    <text evidence="2">The sequence shown here is derived from an EMBL/GenBank/DDBJ whole genome shotgun (WGS) entry which is preliminary data.</text>
</comment>
<dbReference type="Gene3D" id="3.30.420.10">
    <property type="entry name" value="Ribonuclease H-like superfamily/Ribonuclease H"/>
    <property type="match status" value="1"/>
</dbReference>
<dbReference type="PANTHER" id="PTHR47723">
    <property type="entry name" value="OS05G0353850 PROTEIN"/>
    <property type="match status" value="1"/>
</dbReference>
<accession>A0AAW2D9X1</accession>
<proteinExistence type="predicted"/>
<dbReference type="SUPFAM" id="SSF53098">
    <property type="entry name" value="Ribonuclease H-like"/>
    <property type="match status" value="1"/>
</dbReference>
<dbReference type="InterPro" id="IPR044730">
    <property type="entry name" value="RNase_H-like_dom_plant"/>
</dbReference>
<dbReference type="Proteomes" id="UP001459277">
    <property type="component" value="Unassembled WGS sequence"/>
</dbReference>
<protein>
    <recommendedName>
        <fullName evidence="1">RNase H type-1 domain-containing protein</fullName>
    </recommendedName>
</protein>
<dbReference type="CDD" id="cd06222">
    <property type="entry name" value="RNase_H_like"/>
    <property type="match status" value="1"/>
</dbReference>
<dbReference type="InterPro" id="IPR053151">
    <property type="entry name" value="RNase_H-like"/>
</dbReference>
<name>A0AAW2D9X1_9ROSI</name>
<organism evidence="2 3">
    <name type="scientific">Lithocarpus litseifolius</name>
    <dbReference type="NCBI Taxonomy" id="425828"/>
    <lineage>
        <taxon>Eukaryota</taxon>
        <taxon>Viridiplantae</taxon>
        <taxon>Streptophyta</taxon>
        <taxon>Embryophyta</taxon>
        <taxon>Tracheophyta</taxon>
        <taxon>Spermatophyta</taxon>
        <taxon>Magnoliopsida</taxon>
        <taxon>eudicotyledons</taxon>
        <taxon>Gunneridae</taxon>
        <taxon>Pentapetalae</taxon>
        <taxon>rosids</taxon>
        <taxon>fabids</taxon>
        <taxon>Fagales</taxon>
        <taxon>Fagaceae</taxon>
        <taxon>Lithocarpus</taxon>
    </lineage>
</organism>